<reference evidence="3 4" key="1">
    <citation type="submission" date="2019-10" db="EMBL/GenBank/DDBJ databases">
        <authorList>
            <person name="Palmer J.M."/>
        </authorList>
    </citation>
    <scope>NUCLEOTIDE SEQUENCE [LARGE SCALE GENOMIC DNA]</scope>
    <source>
        <strain evidence="3 4">TWF718</strain>
    </source>
</reference>
<name>A0AAN8RAH4_9PEZI</name>
<feature type="compositionally biased region" description="Acidic residues" evidence="1">
    <location>
        <begin position="279"/>
        <end position="294"/>
    </location>
</feature>
<dbReference type="InterPro" id="IPR043472">
    <property type="entry name" value="Macro_dom-like"/>
</dbReference>
<dbReference type="Proteomes" id="UP001313282">
    <property type="component" value="Unassembled WGS sequence"/>
</dbReference>
<feature type="compositionally biased region" description="Basic and acidic residues" evidence="1">
    <location>
        <begin position="335"/>
        <end position="345"/>
    </location>
</feature>
<comment type="caution">
    <text evidence="3">The sequence shown here is derived from an EMBL/GenBank/DDBJ whole genome shotgun (WGS) entry which is preliminary data.</text>
</comment>
<feature type="region of interest" description="Disordered" evidence="1">
    <location>
        <begin position="198"/>
        <end position="296"/>
    </location>
</feature>
<dbReference type="SMART" id="SM00506">
    <property type="entry name" value="A1pp"/>
    <property type="match status" value="1"/>
</dbReference>
<feature type="compositionally biased region" description="Basic and acidic residues" evidence="1">
    <location>
        <begin position="258"/>
        <end position="278"/>
    </location>
</feature>
<gene>
    <name evidence="3" type="ORF">TWF718_009464</name>
</gene>
<dbReference type="CDD" id="cd02908">
    <property type="entry name" value="Macro_OAADPr_deacetylase"/>
    <property type="match status" value="1"/>
</dbReference>
<protein>
    <recommendedName>
        <fullName evidence="2">Macro domain-containing protein</fullName>
    </recommendedName>
</protein>
<proteinExistence type="predicted"/>
<keyword evidence="4" id="KW-1185">Reference proteome</keyword>
<organism evidence="3 4">
    <name type="scientific">Orbilia javanica</name>
    <dbReference type="NCBI Taxonomy" id="47235"/>
    <lineage>
        <taxon>Eukaryota</taxon>
        <taxon>Fungi</taxon>
        <taxon>Dikarya</taxon>
        <taxon>Ascomycota</taxon>
        <taxon>Pezizomycotina</taxon>
        <taxon>Orbiliomycetes</taxon>
        <taxon>Orbiliales</taxon>
        <taxon>Orbiliaceae</taxon>
        <taxon>Orbilia</taxon>
    </lineage>
</organism>
<dbReference type="PANTHER" id="PTHR11106:SF27">
    <property type="entry name" value="MACRO DOMAIN-CONTAINING PROTEIN"/>
    <property type="match status" value="1"/>
</dbReference>
<dbReference type="EMBL" id="JAVHNR010000007">
    <property type="protein sequence ID" value="KAK6336671.1"/>
    <property type="molecule type" value="Genomic_DNA"/>
</dbReference>
<dbReference type="AlphaFoldDB" id="A0AAN8RAH4"/>
<dbReference type="Pfam" id="PF01661">
    <property type="entry name" value="Macro"/>
    <property type="match status" value="1"/>
</dbReference>
<evidence type="ECO:0000313" key="4">
    <source>
        <dbReference type="Proteomes" id="UP001313282"/>
    </source>
</evidence>
<dbReference type="SUPFAM" id="SSF52949">
    <property type="entry name" value="Macro domain-like"/>
    <property type="match status" value="1"/>
</dbReference>
<feature type="domain" description="Macro" evidence="2">
    <location>
        <begin position="35"/>
        <end position="325"/>
    </location>
</feature>
<dbReference type="PROSITE" id="PS51154">
    <property type="entry name" value="MACRO"/>
    <property type="match status" value="1"/>
</dbReference>
<dbReference type="Gene3D" id="3.40.220.10">
    <property type="entry name" value="Leucine Aminopeptidase, subunit E, domain 1"/>
    <property type="match status" value="1"/>
</dbReference>
<evidence type="ECO:0000256" key="1">
    <source>
        <dbReference type="SAM" id="MobiDB-lite"/>
    </source>
</evidence>
<feature type="compositionally biased region" description="Basic and acidic residues" evidence="1">
    <location>
        <begin position="211"/>
        <end position="252"/>
    </location>
</feature>
<feature type="region of interest" description="Disordered" evidence="1">
    <location>
        <begin position="324"/>
        <end position="366"/>
    </location>
</feature>
<dbReference type="InterPro" id="IPR002589">
    <property type="entry name" value="Macro_dom"/>
</dbReference>
<evidence type="ECO:0000259" key="2">
    <source>
        <dbReference type="PROSITE" id="PS51154"/>
    </source>
</evidence>
<accession>A0AAN8RAH4</accession>
<sequence length="366" mass="39933">MSFRRTPIKSLEDLEESTLTRLYASGKLDPSIAQPATWPPSPTFNDQVILVQADMTRLAIDAIVNAANKSLLGGGGIDGAIHSAAGQGLRNECYGLNGCETGDAKITKGYLLPAKHVIHTVGPIYWEHKDEGRDPASLLKSCYVKSLDIARRNGCKTVAFPCISTGIYGYPGDKAAIIATRTVRAYLEAQLEESLFGADEDKPIQETGEGEGEKIVVVGKKEEIDTKEVEEKEKDKDSEPAKASDEVPEGAKGETVTEDDKKETPEARNEETEDKATGGEEEEGQDAVEEEEQEPPFICKIEKVIFCVFLDKDLELYEDILPSFFPPADPNIEGSMDKLAREALEKPTTSGDKQPVKEEPEDTPGL</sequence>
<evidence type="ECO:0000313" key="3">
    <source>
        <dbReference type="EMBL" id="KAK6336671.1"/>
    </source>
</evidence>
<dbReference type="PANTHER" id="PTHR11106">
    <property type="entry name" value="GANGLIOSIDE INDUCED DIFFERENTIATION ASSOCIATED PROTEIN 2-RELATED"/>
    <property type="match status" value="1"/>
</dbReference>